<dbReference type="InterPro" id="IPR011250">
    <property type="entry name" value="OMP/PagP_B-barrel"/>
</dbReference>
<feature type="signal peptide" evidence="1">
    <location>
        <begin position="1"/>
        <end position="22"/>
    </location>
</feature>
<dbReference type="Pfam" id="PF09411">
    <property type="entry name" value="PagL"/>
    <property type="match status" value="1"/>
</dbReference>
<dbReference type="RefSeq" id="WP_220783149.1">
    <property type="nucleotide sequence ID" value="NZ_BPEY01000123.1"/>
</dbReference>
<accession>A0ABQ4PQQ5</accession>
<protein>
    <recommendedName>
        <fullName evidence="4">Acyloxyacyl hydrolase</fullName>
    </recommendedName>
</protein>
<feature type="chain" id="PRO_5045669717" description="Acyloxyacyl hydrolase" evidence="1">
    <location>
        <begin position="23"/>
        <end position="178"/>
    </location>
</feature>
<keyword evidence="1" id="KW-0732">Signal</keyword>
<gene>
    <name evidence="2" type="ORF">TUM4438_41840</name>
</gene>
<reference evidence="2" key="1">
    <citation type="submission" date="2021-05" db="EMBL/GenBank/DDBJ databases">
        <title>Molecular characterization for Shewanella algae harboring chromosomal blaOXA-55-like strains isolated from clinical and environment sample.</title>
        <authorList>
            <person name="Ohama Y."/>
            <person name="Aoki K."/>
            <person name="Harada S."/>
            <person name="Moriya K."/>
            <person name="Ishii Y."/>
            <person name="Tateda K."/>
        </authorList>
    </citation>
    <scope>NUCLEOTIDE SEQUENCE</scope>
    <source>
        <strain evidence="2">JCM 11563</strain>
    </source>
</reference>
<sequence length="178" mass="20155">MKLSISMLFIASLFFFSGACTASASLELAYGFIPTKESGSTNGNSWRVSYSHKINHFDNFLNDYNLNLRLEFSTQKGHANNASNNYVLSINPIFQYLWQSEPVSLFVEFGIGAAYFENSYYLDRNLGANWLFEDKLGVGVIINRHHRLGVFFMHYSNADLASHNDGADSIGINYGYIW</sequence>
<dbReference type="Proteomes" id="UP000887104">
    <property type="component" value="Unassembled WGS sequence"/>
</dbReference>
<dbReference type="Gene3D" id="2.40.160.20">
    <property type="match status" value="1"/>
</dbReference>
<keyword evidence="3" id="KW-1185">Reference proteome</keyword>
<dbReference type="EMBL" id="BPEY01000123">
    <property type="protein sequence ID" value="GIU51606.1"/>
    <property type="molecule type" value="Genomic_DNA"/>
</dbReference>
<organism evidence="2 3">
    <name type="scientific">Shewanella sairae</name>
    <dbReference type="NCBI Taxonomy" id="190310"/>
    <lineage>
        <taxon>Bacteria</taxon>
        <taxon>Pseudomonadati</taxon>
        <taxon>Pseudomonadota</taxon>
        <taxon>Gammaproteobacteria</taxon>
        <taxon>Alteromonadales</taxon>
        <taxon>Shewanellaceae</taxon>
        <taxon>Shewanella</taxon>
    </lineage>
</organism>
<dbReference type="InterPro" id="IPR018550">
    <property type="entry name" value="Lipid-A_deacylase-rel"/>
</dbReference>
<evidence type="ECO:0000313" key="3">
    <source>
        <dbReference type="Proteomes" id="UP000887104"/>
    </source>
</evidence>
<comment type="caution">
    <text evidence="2">The sequence shown here is derived from an EMBL/GenBank/DDBJ whole genome shotgun (WGS) entry which is preliminary data.</text>
</comment>
<name>A0ABQ4PQQ5_9GAMM</name>
<dbReference type="SUPFAM" id="SSF56925">
    <property type="entry name" value="OMPA-like"/>
    <property type="match status" value="1"/>
</dbReference>
<evidence type="ECO:0000256" key="1">
    <source>
        <dbReference type="SAM" id="SignalP"/>
    </source>
</evidence>
<dbReference type="PROSITE" id="PS51257">
    <property type="entry name" value="PROKAR_LIPOPROTEIN"/>
    <property type="match status" value="1"/>
</dbReference>
<evidence type="ECO:0008006" key="4">
    <source>
        <dbReference type="Google" id="ProtNLM"/>
    </source>
</evidence>
<proteinExistence type="predicted"/>
<evidence type="ECO:0000313" key="2">
    <source>
        <dbReference type="EMBL" id="GIU51606.1"/>
    </source>
</evidence>